<dbReference type="AlphaFoldDB" id="A0A7Z9A5J4"/>
<dbReference type="Proteomes" id="UP000282386">
    <property type="component" value="Chromosome"/>
</dbReference>
<dbReference type="InterPro" id="IPR029083">
    <property type="entry name" value="Imm32"/>
</dbReference>
<evidence type="ECO:0000313" key="1">
    <source>
        <dbReference type="EMBL" id="VEI24638.1"/>
    </source>
</evidence>
<organism evidence="1 2">
    <name type="scientific">Rothia aeria</name>
    <dbReference type="NCBI Taxonomy" id="172042"/>
    <lineage>
        <taxon>Bacteria</taxon>
        <taxon>Bacillati</taxon>
        <taxon>Actinomycetota</taxon>
        <taxon>Actinomycetes</taxon>
        <taxon>Micrococcales</taxon>
        <taxon>Micrococcaceae</taxon>
        <taxon>Rothia</taxon>
    </lineage>
</organism>
<dbReference type="EMBL" id="LR134479">
    <property type="protein sequence ID" value="VEI24638.1"/>
    <property type="molecule type" value="Genomic_DNA"/>
</dbReference>
<protein>
    <submittedName>
        <fullName evidence="1">Uncharacterized protein</fullName>
    </submittedName>
</protein>
<evidence type="ECO:0000313" key="2">
    <source>
        <dbReference type="Proteomes" id="UP000282386"/>
    </source>
</evidence>
<name>A0A7Z9A5J4_9MICC</name>
<dbReference type="RefSeq" id="WP_126500652.1">
    <property type="nucleotide sequence ID" value="NZ_LR134479.1"/>
</dbReference>
<sequence>MEEIFINGNAEETQVEISGTILSLTTLGDILTQPTTTTTLNLQTCSDKFYPRNFKSLQIIYQEDQTNRVYVQIKGNKFIIKGNSIALSILGDSLNNFFDKESKKYDHFHIDYYDGNDVLNPTNISLIFMCL</sequence>
<gene>
    <name evidence="1" type="ORF">NCTC10207_02181</name>
</gene>
<reference evidence="1 2" key="1">
    <citation type="submission" date="2018-12" db="EMBL/GenBank/DDBJ databases">
        <authorList>
            <consortium name="Pathogen Informatics"/>
        </authorList>
    </citation>
    <scope>NUCLEOTIDE SEQUENCE [LARGE SCALE GENOMIC DNA]</scope>
    <source>
        <strain evidence="1 2">NCTC10207</strain>
    </source>
</reference>
<proteinExistence type="predicted"/>
<dbReference type="Pfam" id="PF15566">
    <property type="entry name" value="Imm32"/>
    <property type="match status" value="1"/>
</dbReference>
<accession>A0A7Z9A5J4</accession>